<dbReference type="Pfam" id="PF00505">
    <property type="entry name" value="HMG_box"/>
    <property type="match status" value="1"/>
</dbReference>
<dbReference type="PANTHER" id="PTHR10270">
    <property type="entry name" value="SOX TRANSCRIPTION FACTOR"/>
    <property type="match status" value="1"/>
</dbReference>
<protein>
    <recommendedName>
        <fullName evidence="4">HMG box domain-containing protein</fullName>
    </recommendedName>
</protein>
<dbReference type="InterPro" id="IPR009071">
    <property type="entry name" value="HMG_box_dom"/>
</dbReference>
<evidence type="ECO:0000256" key="3">
    <source>
        <dbReference type="SAM" id="MobiDB-lite"/>
    </source>
</evidence>
<organism evidence="5 6">
    <name type="scientific">Xylocopa violacea</name>
    <name type="common">Violet carpenter bee</name>
    <name type="synonym">Apis violacea</name>
    <dbReference type="NCBI Taxonomy" id="135666"/>
    <lineage>
        <taxon>Eukaryota</taxon>
        <taxon>Metazoa</taxon>
        <taxon>Ecdysozoa</taxon>
        <taxon>Arthropoda</taxon>
        <taxon>Hexapoda</taxon>
        <taxon>Insecta</taxon>
        <taxon>Pterygota</taxon>
        <taxon>Neoptera</taxon>
        <taxon>Endopterygota</taxon>
        <taxon>Hymenoptera</taxon>
        <taxon>Apocrita</taxon>
        <taxon>Aculeata</taxon>
        <taxon>Apoidea</taxon>
        <taxon>Anthophila</taxon>
        <taxon>Apidae</taxon>
        <taxon>Xylocopa</taxon>
        <taxon>Xylocopa</taxon>
    </lineage>
</organism>
<evidence type="ECO:0000256" key="1">
    <source>
        <dbReference type="ARBA" id="ARBA00023125"/>
    </source>
</evidence>
<reference evidence="5 6" key="1">
    <citation type="submission" date="2024-08" db="EMBL/GenBank/DDBJ databases">
        <authorList>
            <person name="Will J Nash"/>
            <person name="Angela Man"/>
            <person name="Seanna McTaggart"/>
            <person name="Kendall Baker"/>
            <person name="Tom Barker"/>
            <person name="Leah Catchpole"/>
            <person name="Alex Durrant"/>
            <person name="Karim Gharbi"/>
            <person name="Naomi Irish"/>
            <person name="Gemy Kaithakottil"/>
            <person name="Debby Ku"/>
            <person name="Aaliyah Providence"/>
            <person name="Felix Shaw"/>
            <person name="David Swarbreck"/>
            <person name="Chris Watkins"/>
            <person name="Ann M. McCartney"/>
            <person name="Giulio Formenti"/>
            <person name="Alice Mouton"/>
            <person name="Noel Vella"/>
            <person name="Bjorn M von Reumont"/>
            <person name="Adriana Vella"/>
            <person name="Wilfried Haerty"/>
        </authorList>
    </citation>
    <scope>NUCLEOTIDE SEQUENCE [LARGE SCALE GENOMIC DNA]</scope>
</reference>
<feature type="compositionally biased region" description="Low complexity" evidence="3">
    <location>
        <begin position="145"/>
        <end position="154"/>
    </location>
</feature>
<name>A0ABP1P878_XYLVO</name>
<gene>
    <name evidence="5" type="ORF">XYLVIOL_LOCUS9422</name>
</gene>
<feature type="region of interest" description="Disordered" evidence="3">
    <location>
        <begin position="109"/>
        <end position="189"/>
    </location>
</feature>
<keyword evidence="1 2" id="KW-0238">DNA-binding</keyword>
<sequence>MVPQQQDSPSSSGIPMFGSLLVDKNSTTPYSDATQTKKNNPNHIKRPMNAFMVWSQIERRKICEIQPDMHNAEISKRLGRRWKTLDEAERRPFIEEAERLRQLHMMEYPDYKYRPRKKTSKPTTTTTSVSPKAKDGGGGKKGRKSASSSIGSGHSRNDNNNNSMHASGGAVKRLQSHPGTKPVSRLKVRLALDKRPPLDYTPTPPIVTAKIPSSPSCVTPDSPESASFYEDNFLECGSATRSRLAAITSTSTSGNDTATPLRPRTVAGKIKREVSFEMSYETTFEPKDRLLSSVGPVGVAANSASSIAFNASVEDMELLSEKSFRTRTPCHQQTHHQQHSLGRRSNCLVKGDDPLATTTTTTTTAAATTAGTTSESVETKMEIKMETDAAIPPAAATMLNESRRSTLTTATTTVPTVASSMTSNESTLNDDAIMSNDESLDDATTSDLNGKNDATIAATVVKLEEPANNPSLADLYSLTDLLQIQPSDFKIDLDMETITTDLDTFETASSSSGSHFEFSCTPDVTDMLSTIGVGNDWVSF</sequence>
<evidence type="ECO:0000313" key="6">
    <source>
        <dbReference type="Proteomes" id="UP001642520"/>
    </source>
</evidence>
<dbReference type="EMBL" id="CAXAJV020001300">
    <property type="protein sequence ID" value="CAL7949481.1"/>
    <property type="molecule type" value="Genomic_DNA"/>
</dbReference>
<keyword evidence="2" id="KW-0539">Nucleus</keyword>
<feature type="compositionally biased region" description="Polar residues" evidence="3">
    <location>
        <begin position="1"/>
        <end position="13"/>
    </location>
</feature>
<evidence type="ECO:0000259" key="4">
    <source>
        <dbReference type="PROSITE" id="PS50118"/>
    </source>
</evidence>
<feature type="compositionally biased region" description="Polar residues" evidence="3">
    <location>
        <begin position="24"/>
        <end position="42"/>
    </location>
</feature>
<proteinExistence type="predicted"/>
<dbReference type="PANTHER" id="PTHR10270:SF323">
    <property type="entry name" value="TRANSCRIPTION FACTOR SOX-14-RELATED"/>
    <property type="match status" value="1"/>
</dbReference>
<dbReference type="Gene3D" id="1.10.30.10">
    <property type="entry name" value="High mobility group box domain"/>
    <property type="match status" value="1"/>
</dbReference>
<evidence type="ECO:0000313" key="5">
    <source>
        <dbReference type="EMBL" id="CAL7949481.1"/>
    </source>
</evidence>
<feature type="compositionally biased region" description="Basic residues" evidence="3">
    <location>
        <begin position="333"/>
        <end position="342"/>
    </location>
</feature>
<feature type="compositionally biased region" description="Low complexity" evidence="3">
    <location>
        <begin position="356"/>
        <end position="373"/>
    </location>
</feature>
<dbReference type="SUPFAM" id="SSF47095">
    <property type="entry name" value="HMG-box"/>
    <property type="match status" value="1"/>
</dbReference>
<feature type="region of interest" description="Disordered" evidence="3">
    <location>
        <begin position="1"/>
        <end position="44"/>
    </location>
</feature>
<comment type="caution">
    <text evidence="5">The sequence shown here is derived from an EMBL/GenBank/DDBJ whole genome shotgun (WGS) entry which is preliminary data.</text>
</comment>
<dbReference type="SMART" id="SM00398">
    <property type="entry name" value="HMG"/>
    <property type="match status" value="1"/>
</dbReference>
<feature type="compositionally biased region" description="Low complexity" evidence="3">
    <location>
        <begin position="121"/>
        <end position="131"/>
    </location>
</feature>
<feature type="region of interest" description="Disordered" evidence="3">
    <location>
        <begin position="331"/>
        <end position="378"/>
    </location>
</feature>
<dbReference type="Proteomes" id="UP001642520">
    <property type="component" value="Unassembled WGS sequence"/>
</dbReference>
<dbReference type="PROSITE" id="PS50118">
    <property type="entry name" value="HMG_BOX_2"/>
    <property type="match status" value="1"/>
</dbReference>
<feature type="domain" description="HMG box" evidence="4">
    <location>
        <begin position="44"/>
        <end position="112"/>
    </location>
</feature>
<dbReference type="InterPro" id="IPR050140">
    <property type="entry name" value="SRY-related_HMG-box_TF-like"/>
</dbReference>
<dbReference type="CDD" id="cd22029">
    <property type="entry name" value="HMG-box_SoxC"/>
    <property type="match status" value="1"/>
</dbReference>
<evidence type="ECO:0000256" key="2">
    <source>
        <dbReference type="PROSITE-ProRule" id="PRU00267"/>
    </source>
</evidence>
<keyword evidence="6" id="KW-1185">Reference proteome</keyword>
<feature type="DNA-binding region" description="HMG box" evidence="2">
    <location>
        <begin position="44"/>
        <end position="112"/>
    </location>
</feature>
<accession>A0ABP1P878</accession>
<dbReference type="InterPro" id="IPR036910">
    <property type="entry name" value="HMG_box_dom_sf"/>
</dbReference>